<evidence type="ECO:0000256" key="2">
    <source>
        <dbReference type="SAM" id="MobiDB-lite"/>
    </source>
</evidence>
<dbReference type="EMBL" id="QHHQ01000003">
    <property type="protein sequence ID" value="RAI00864.1"/>
    <property type="molecule type" value="Genomic_DNA"/>
</dbReference>
<dbReference type="NCBIfam" id="TIGR01409">
    <property type="entry name" value="TAT_signal_seq"/>
    <property type="match status" value="1"/>
</dbReference>
<dbReference type="InterPro" id="IPR052030">
    <property type="entry name" value="Peptidase_M20/M20A_hydrolases"/>
</dbReference>
<dbReference type="AlphaFoldDB" id="A0A8B2NTR1"/>
<accession>A0A8B2NTR1</accession>
<dbReference type="GO" id="GO:0071713">
    <property type="term" value="F:para-aminobenzoyl-glutamate hydrolase activity"/>
    <property type="evidence" value="ECO:0007669"/>
    <property type="project" value="TreeGrafter"/>
</dbReference>
<dbReference type="Gene3D" id="3.40.630.10">
    <property type="entry name" value="Zn peptidases"/>
    <property type="match status" value="1"/>
</dbReference>
<comment type="caution">
    <text evidence="3">The sequence shown here is derived from an EMBL/GenBank/DDBJ whole genome shotgun (WGS) entry which is preliminary data.</text>
</comment>
<keyword evidence="4" id="KW-1185">Reference proteome</keyword>
<dbReference type="PIRSF" id="PIRSF037227">
    <property type="entry name" value="Aminobenzoyl-glu_utiliz_pB"/>
    <property type="match status" value="1"/>
</dbReference>
<dbReference type="InterPro" id="IPR019546">
    <property type="entry name" value="TAT_signal_bac_arc"/>
</dbReference>
<dbReference type="InterPro" id="IPR002933">
    <property type="entry name" value="Peptidase_M20"/>
</dbReference>
<dbReference type="Proteomes" id="UP000249590">
    <property type="component" value="Unassembled WGS sequence"/>
</dbReference>
<evidence type="ECO:0000313" key="3">
    <source>
        <dbReference type="EMBL" id="RAI00864.1"/>
    </source>
</evidence>
<dbReference type="PANTHER" id="PTHR30575">
    <property type="entry name" value="PEPTIDASE M20"/>
    <property type="match status" value="1"/>
</dbReference>
<gene>
    <name evidence="3" type="ORF">DLJ53_16660</name>
</gene>
<dbReference type="Gene3D" id="3.30.70.360">
    <property type="match status" value="1"/>
</dbReference>
<feature type="region of interest" description="Disordered" evidence="2">
    <location>
        <begin position="25"/>
        <end position="61"/>
    </location>
</feature>
<dbReference type="GO" id="GO:0005737">
    <property type="term" value="C:cytoplasm"/>
    <property type="evidence" value="ECO:0007669"/>
    <property type="project" value="TreeGrafter"/>
</dbReference>
<dbReference type="GO" id="GO:0046657">
    <property type="term" value="P:folic acid catabolic process"/>
    <property type="evidence" value="ECO:0007669"/>
    <property type="project" value="TreeGrafter"/>
</dbReference>
<proteinExistence type="predicted"/>
<dbReference type="InterPro" id="IPR006311">
    <property type="entry name" value="TAT_signal"/>
</dbReference>
<dbReference type="PANTHER" id="PTHR30575:SF0">
    <property type="entry name" value="XAA-ARG DIPEPTIDASE"/>
    <property type="match status" value="1"/>
</dbReference>
<dbReference type="OrthoDB" id="9781032at2"/>
<dbReference type="InterPro" id="IPR017439">
    <property type="entry name" value="Amidohydrolase"/>
</dbReference>
<protein>
    <submittedName>
        <fullName evidence="3">Amidohydrolase</fullName>
    </submittedName>
</protein>
<dbReference type="InterPro" id="IPR017145">
    <property type="entry name" value="Aminobenzoyl-glu_utiliz_pB"/>
</dbReference>
<evidence type="ECO:0000256" key="1">
    <source>
        <dbReference type="ARBA" id="ARBA00022801"/>
    </source>
</evidence>
<keyword evidence="1 3" id="KW-0378">Hydrolase</keyword>
<reference evidence="3 4" key="1">
    <citation type="submission" date="2018-05" db="EMBL/GenBank/DDBJ databases">
        <title>Acuticoccus sediminis sp. nov., isolated from deep-sea sediment of Indian Ocean.</title>
        <authorList>
            <person name="Liu X."/>
            <person name="Lai Q."/>
            <person name="Du Y."/>
            <person name="Sun F."/>
            <person name="Zhang X."/>
            <person name="Wang S."/>
            <person name="Shao Z."/>
        </authorList>
    </citation>
    <scope>NUCLEOTIDE SEQUENCE [LARGE SCALE GENOMIC DNA]</scope>
    <source>
        <strain evidence="3 4">PTG4-2</strain>
    </source>
</reference>
<organism evidence="3 4">
    <name type="scientific">Acuticoccus sediminis</name>
    <dbReference type="NCBI Taxonomy" id="2184697"/>
    <lineage>
        <taxon>Bacteria</taxon>
        <taxon>Pseudomonadati</taxon>
        <taxon>Pseudomonadota</taxon>
        <taxon>Alphaproteobacteria</taxon>
        <taxon>Hyphomicrobiales</taxon>
        <taxon>Amorphaceae</taxon>
        <taxon>Acuticoccus</taxon>
    </lineage>
</organism>
<dbReference type="PROSITE" id="PS51318">
    <property type="entry name" value="TAT"/>
    <property type="match status" value="1"/>
</dbReference>
<dbReference type="GO" id="GO:0016805">
    <property type="term" value="F:dipeptidase activity"/>
    <property type="evidence" value="ECO:0007669"/>
    <property type="project" value="TreeGrafter"/>
</dbReference>
<dbReference type="NCBIfam" id="TIGR01891">
    <property type="entry name" value="amidohydrolases"/>
    <property type="match status" value="1"/>
</dbReference>
<name>A0A8B2NTR1_9HYPH</name>
<dbReference type="Pfam" id="PF01546">
    <property type="entry name" value="Peptidase_M20"/>
    <property type="match status" value="1"/>
</dbReference>
<dbReference type="SUPFAM" id="SSF53187">
    <property type="entry name" value="Zn-dependent exopeptidases"/>
    <property type="match status" value="1"/>
</dbReference>
<sequence>MSNPKSAGVDRRRFLQGVGVGGTVAATGAPSRLFAQSGTAAPSPSTETNQGPPQSSALAARHTDAVRDAILRISREVWATPELSLSEFKSHEIHLRELEAAGFATVSRGTSGIPTAFVSEWSQGTGGPVIGYLPEYDALPGLGNAAEPTRTPGPTGAEVGHGCGHNMLGAGCTGGAIALKRMMEESGTAGTVRVYGCAAEETEGAKVYMARDNLFADLDAALAWHSAPFAGAGLVRLNAFDQIRVEFHGRTAHAGSAPWEGRSALKAAEMFGIGVQMMREHLPPSSRIHYTYQAAGEAPNVIPDFAQVWVIAREADRGSLTGLTAWLSEVAEGAAIATQTRADFIHFFGSHDLLPNEPLARQLYRHILAVPIEFTEAEQEFARGCQREMGVPEHGLATTALPFLVDISAGASTDVGDVSHQVPTGVFAWPTFPLHIGLHTWPVTACGGMSIGDKGSLNTARILAACGYDLMTDAALREAAAEDFRERRGGAPFVSPLPPDRRQPLGLDPRFIKTGTDELFADVVT</sequence>
<dbReference type="RefSeq" id="WP_111347308.1">
    <property type="nucleotide sequence ID" value="NZ_JAIWKD010000008.1"/>
</dbReference>
<dbReference type="InterPro" id="IPR036264">
    <property type="entry name" value="Bact_exopeptidase_dim_dom"/>
</dbReference>
<evidence type="ECO:0000313" key="4">
    <source>
        <dbReference type="Proteomes" id="UP000249590"/>
    </source>
</evidence>
<feature type="compositionally biased region" description="Polar residues" evidence="2">
    <location>
        <begin position="34"/>
        <end position="57"/>
    </location>
</feature>
<dbReference type="SUPFAM" id="SSF55031">
    <property type="entry name" value="Bacterial exopeptidase dimerisation domain"/>
    <property type="match status" value="1"/>
</dbReference>